<evidence type="ECO:0000256" key="3">
    <source>
        <dbReference type="ARBA" id="ARBA00022485"/>
    </source>
</evidence>
<dbReference type="EMBL" id="JAGVSJ010000001">
    <property type="protein sequence ID" value="MBX8630931.1"/>
    <property type="molecule type" value="Genomic_DNA"/>
</dbReference>
<dbReference type="Proteomes" id="UP000750197">
    <property type="component" value="Unassembled WGS sequence"/>
</dbReference>
<organism evidence="9 10">
    <name type="scientific">Candidatus Sysuiplasma superficiale</name>
    <dbReference type="NCBI Taxonomy" id="2823368"/>
    <lineage>
        <taxon>Archaea</taxon>
        <taxon>Methanobacteriati</taxon>
        <taxon>Thermoplasmatota</taxon>
        <taxon>Thermoplasmata</taxon>
        <taxon>Candidatus Sysuiplasmatales</taxon>
        <taxon>Candidatus Sysuiplasmataceae</taxon>
        <taxon>Candidatus Sysuiplasma</taxon>
    </lineage>
</organism>
<dbReference type="Pfam" id="PF01058">
    <property type="entry name" value="Oxidored_q6"/>
    <property type="match status" value="1"/>
</dbReference>
<evidence type="ECO:0000256" key="5">
    <source>
        <dbReference type="ARBA" id="ARBA00023004"/>
    </source>
</evidence>
<evidence type="ECO:0000256" key="2">
    <source>
        <dbReference type="ARBA" id="ARBA00009173"/>
    </source>
</evidence>
<dbReference type="InterPro" id="IPR006137">
    <property type="entry name" value="NADH_UbQ_OxRdtase-like_20kDa"/>
</dbReference>
<protein>
    <submittedName>
        <fullName evidence="9">NADH:ubiquinone oxidoreductase</fullName>
    </submittedName>
</protein>
<dbReference type="Gene3D" id="3.40.50.12280">
    <property type="match status" value="1"/>
</dbReference>
<sequence length="209" mass="22432">MRSWVLRGLRKGVVTTSFPAKEAEDAPPWSTRPVRRKKGDVSCPVNAVRGDSVDMCRCISCGRCSPQFEPELSISTAVVNRTASEFSRSFHVYIIDTGSCGACNTEVHALSNPVYDFNRLGIFFTNTPRHADALLILGVLAKGMEDVLLEAYNAMPSPKIVIAAGACAISGGVMGNAVTERIHADILVPGCPPGPFTILDALIRARGKQ</sequence>
<dbReference type="Proteomes" id="UP000716004">
    <property type="component" value="Unassembled WGS sequence"/>
</dbReference>
<evidence type="ECO:0000259" key="7">
    <source>
        <dbReference type="Pfam" id="PF01058"/>
    </source>
</evidence>
<dbReference type="EMBL" id="JAHEAC010000001">
    <property type="protein sequence ID" value="MBX8643143.1"/>
    <property type="molecule type" value="Genomic_DNA"/>
</dbReference>
<gene>
    <name evidence="8" type="ORF">J9259_00175</name>
    <name evidence="9" type="ORF">KIY12_00195</name>
</gene>
<dbReference type="PANTHER" id="PTHR42989:SF1">
    <property type="entry name" value="FORMATE HYDROGENLYASE SUBUNIT 7-RELATED"/>
    <property type="match status" value="1"/>
</dbReference>
<reference evidence="9" key="1">
    <citation type="submission" date="2021-05" db="EMBL/GenBank/DDBJ databases">
        <title>Genomic insights into ecological role and evolution of a novel Thermoplasmata order Candidatus Sysuiplasmatales.</title>
        <authorList>
            <person name="Yuan Y."/>
        </authorList>
    </citation>
    <scope>NUCLEOTIDE SEQUENCE</scope>
    <source>
        <strain evidence="9">TUT19-bin139</strain>
        <strain evidence="8">YP2-bin.285</strain>
    </source>
</reference>
<proteinExistence type="inferred from homology"/>
<evidence type="ECO:0000256" key="6">
    <source>
        <dbReference type="ARBA" id="ARBA00023014"/>
    </source>
</evidence>
<dbReference type="SUPFAM" id="SSF56770">
    <property type="entry name" value="HydA/Nqo6-like"/>
    <property type="match status" value="1"/>
</dbReference>
<evidence type="ECO:0000313" key="9">
    <source>
        <dbReference type="EMBL" id="MBX8643143.1"/>
    </source>
</evidence>
<evidence type="ECO:0000313" key="10">
    <source>
        <dbReference type="Proteomes" id="UP000750197"/>
    </source>
</evidence>
<comment type="similarity">
    <text evidence="2">Belongs to the complex I 20 kDa subunit family.</text>
</comment>
<keyword evidence="6" id="KW-0411">Iron-sulfur</keyword>
<keyword evidence="4" id="KW-0479">Metal-binding</keyword>
<comment type="caution">
    <text evidence="9">The sequence shown here is derived from an EMBL/GenBank/DDBJ whole genome shotgun (WGS) entry which is preliminary data.</text>
</comment>
<comment type="cofactor">
    <cofactor evidence="1">
        <name>[4Fe-4S] cluster</name>
        <dbReference type="ChEBI" id="CHEBI:49883"/>
    </cofactor>
</comment>
<accession>A0A8J7YLM7</accession>
<evidence type="ECO:0000313" key="8">
    <source>
        <dbReference type="EMBL" id="MBX8630931.1"/>
    </source>
</evidence>
<dbReference type="AlphaFoldDB" id="A0A8J7YLM7"/>
<dbReference type="PANTHER" id="PTHR42989">
    <property type="entry name" value="HYDROGENASE-4 COMPONENT I"/>
    <property type="match status" value="1"/>
</dbReference>
<evidence type="ECO:0000256" key="4">
    <source>
        <dbReference type="ARBA" id="ARBA00022723"/>
    </source>
</evidence>
<evidence type="ECO:0000256" key="1">
    <source>
        <dbReference type="ARBA" id="ARBA00001966"/>
    </source>
</evidence>
<dbReference type="GO" id="GO:0051539">
    <property type="term" value="F:4 iron, 4 sulfur cluster binding"/>
    <property type="evidence" value="ECO:0007669"/>
    <property type="project" value="UniProtKB-KW"/>
</dbReference>
<dbReference type="GO" id="GO:0046872">
    <property type="term" value="F:metal ion binding"/>
    <property type="evidence" value="ECO:0007669"/>
    <property type="project" value="UniProtKB-KW"/>
</dbReference>
<keyword evidence="5" id="KW-0408">Iron</keyword>
<feature type="domain" description="NADH:ubiquinone oxidoreductase-like 20kDa subunit" evidence="7">
    <location>
        <begin position="100"/>
        <end position="203"/>
    </location>
</feature>
<dbReference type="InterPro" id="IPR052375">
    <property type="entry name" value="Complex_I_20kDa-like"/>
</dbReference>
<keyword evidence="3" id="KW-0004">4Fe-4S</keyword>
<name>A0A8J7YLM7_9ARCH</name>